<evidence type="ECO:0000256" key="1">
    <source>
        <dbReference type="SAM" id="Coils"/>
    </source>
</evidence>
<protein>
    <recommendedName>
        <fullName evidence="3">RiboL-PSP-HEPN domain-containing protein</fullName>
    </recommendedName>
</protein>
<evidence type="ECO:0008006" key="3">
    <source>
        <dbReference type="Google" id="ProtNLM"/>
    </source>
</evidence>
<accession>A0A6S6T164</accession>
<feature type="coiled-coil region" evidence="1">
    <location>
        <begin position="2"/>
        <end position="36"/>
    </location>
</feature>
<evidence type="ECO:0000313" key="2">
    <source>
        <dbReference type="EMBL" id="CAA6813072.1"/>
    </source>
</evidence>
<dbReference type="EMBL" id="CACVAX010000039">
    <property type="protein sequence ID" value="CAA6813072.1"/>
    <property type="molecule type" value="Genomic_DNA"/>
</dbReference>
<keyword evidence="1" id="KW-0175">Coiled coil</keyword>
<proteinExistence type="predicted"/>
<dbReference type="AlphaFoldDB" id="A0A6S6T164"/>
<sequence length="268" mass="31948">MFQKQTKNVQHLRKVIKQLNQDINESIQKSNTLKEDMRVNLLALAYSAWSEAQFIQIIYTPNAFTTNEINSMLKVKGIFDKWKKLINYSFDKIERYNFIEKEKSIQLLKDNNQTNQVGRLCQEFKEEKLLIQEKKNKLLLLLQKYIEEPSRIRNKIAHGQWIHPLDDSEIKNGLPNATLKEDINLKKKLNELNPISIMREFEVHTTLGKIIRKLIESQSKGFTEKYNLYMNELEKYLEKTESYTMDIKRERLRNKPSYITCKICKEKI</sequence>
<reference evidence="2" key="1">
    <citation type="submission" date="2020-01" db="EMBL/GenBank/DDBJ databases">
        <authorList>
            <person name="Meier V. D."/>
            <person name="Meier V D."/>
        </authorList>
    </citation>
    <scope>NUCLEOTIDE SEQUENCE</scope>
    <source>
        <strain evidence="2">HLG_WM_MAG_04</strain>
    </source>
</reference>
<organism evidence="2">
    <name type="scientific">uncultured Sulfurovum sp</name>
    <dbReference type="NCBI Taxonomy" id="269237"/>
    <lineage>
        <taxon>Bacteria</taxon>
        <taxon>Pseudomonadati</taxon>
        <taxon>Campylobacterota</taxon>
        <taxon>Epsilonproteobacteria</taxon>
        <taxon>Campylobacterales</taxon>
        <taxon>Sulfurovaceae</taxon>
        <taxon>Sulfurovum</taxon>
        <taxon>environmental samples</taxon>
    </lineage>
</organism>
<gene>
    <name evidence="2" type="ORF">HELGO_WM6480</name>
</gene>
<name>A0A6S6T164_9BACT</name>